<dbReference type="Gene3D" id="3.40.50.880">
    <property type="match status" value="1"/>
</dbReference>
<evidence type="ECO:0000256" key="2">
    <source>
        <dbReference type="ARBA" id="ARBA00022679"/>
    </source>
</evidence>
<sequence length="265" mass="30973">MEHTRIGILNLMKNKIETNHNFEHVLRNDEVELTFYYSATRYNDRVLDPEITSTMKPLDLTAIKQFDGFIITGSPVEQLAFEQVTYNQEINELLDKLDELNIPQLYVCWGAMAALNHFYQIRKNILPHKTFGVYQNNIIGESYFLRDIENEFPAPHARYAEMNHQDIDMSNELETKAISENGLLTLVESTTKPQLFIFSHLEYPQSGLDDEYQREVNSGKVPEAFPANNYYSPIDNHPMFTWQETQTQFFNNWLNCVTETKLIKS</sequence>
<dbReference type="PANTHER" id="PTHR20919:SF0">
    <property type="entry name" value="HOMOSERINE O-SUCCINYLTRANSFERASE"/>
    <property type="match status" value="1"/>
</dbReference>
<feature type="active site" evidence="4">
    <location>
        <position position="202"/>
    </location>
</feature>
<feature type="active site" description="Acyl-thioester intermediate" evidence="4 5">
    <location>
        <position position="108"/>
    </location>
</feature>
<evidence type="ECO:0000256" key="4">
    <source>
        <dbReference type="HAMAP-Rule" id="MF_00295"/>
    </source>
</evidence>
<dbReference type="EC" id="2.3.1.30" evidence="4"/>
<dbReference type="eggNOG" id="COG1897">
    <property type="taxonomic scope" value="Bacteria"/>
</dbReference>
<reference evidence="6 7" key="1">
    <citation type="journal article" date="2015" name="Genome Announc.">
        <title>Expanding the biotechnology potential of lactobacilli through comparative genomics of 213 strains and associated genera.</title>
        <authorList>
            <person name="Sun Z."/>
            <person name="Harris H.M."/>
            <person name="McCann A."/>
            <person name="Guo C."/>
            <person name="Argimon S."/>
            <person name="Zhang W."/>
            <person name="Yang X."/>
            <person name="Jeffery I.B."/>
            <person name="Cooney J.C."/>
            <person name="Kagawa T.F."/>
            <person name="Liu W."/>
            <person name="Song Y."/>
            <person name="Salvetti E."/>
            <person name="Wrobel A."/>
            <person name="Rasinkangas P."/>
            <person name="Parkhill J."/>
            <person name="Rea M.C."/>
            <person name="O'Sullivan O."/>
            <person name="Ritari J."/>
            <person name="Douillard F.P."/>
            <person name="Paul Ross R."/>
            <person name="Yang R."/>
            <person name="Briner A.E."/>
            <person name="Felis G.E."/>
            <person name="de Vos W.M."/>
            <person name="Barrangou R."/>
            <person name="Klaenhammer T.R."/>
            <person name="Caufield P.W."/>
            <person name="Cui Y."/>
            <person name="Zhang H."/>
            <person name="O'Toole P.W."/>
        </authorList>
    </citation>
    <scope>NUCLEOTIDE SEQUENCE [LARGE SCALE GENOMIC DNA]</scope>
    <source>
        <strain evidence="6 7">DSM 19682</strain>
    </source>
</reference>
<dbReference type="GO" id="GO:0008899">
    <property type="term" value="F:homoserine O-succinyltransferase activity"/>
    <property type="evidence" value="ECO:0007669"/>
    <property type="project" value="TreeGrafter"/>
</dbReference>
<comment type="caution">
    <text evidence="4">Lacks conserved residue(s) required for the propagation of feature annotation.</text>
</comment>
<evidence type="ECO:0000256" key="3">
    <source>
        <dbReference type="ARBA" id="ARBA00023315"/>
    </source>
</evidence>
<keyword evidence="7" id="KW-1185">Reference proteome</keyword>
<keyword evidence="1 4" id="KW-0028">Amino-acid biosynthesis</keyword>
<feature type="binding site" evidence="4">
    <location>
        <position position="214"/>
    </location>
    <ligand>
        <name>substrate</name>
    </ligand>
</feature>
<organism evidence="6 7">
    <name type="scientific">Companilactobacillus nodensis DSM 19682 = JCM 14932 = NBRC 107160</name>
    <dbReference type="NCBI Taxonomy" id="1423775"/>
    <lineage>
        <taxon>Bacteria</taxon>
        <taxon>Bacillati</taxon>
        <taxon>Bacillota</taxon>
        <taxon>Bacilli</taxon>
        <taxon>Lactobacillales</taxon>
        <taxon>Lactobacillaceae</taxon>
        <taxon>Companilactobacillus</taxon>
    </lineage>
</organism>
<name>A0A0R1KGZ7_9LACO</name>
<evidence type="ECO:0000313" key="7">
    <source>
        <dbReference type="Proteomes" id="UP000051248"/>
    </source>
</evidence>
<keyword evidence="4" id="KW-0963">Cytoplasm</keyword>
<comment type="catalytic activity">
    <reaction evidence="4">
        <text>L-serine + acetyl-CoA = O-acetyl-L-serine + CoA</text>
        <dbReference type="Rhea" id="RHEA:24560"/>
        <dbReference type="ChEBI" id="CHEBI:33384"/>
        <dbReference type="ChEBI" id="CHEBI:57287"/>
        <dbReference type="ChEBI" id="CHEBI:57288"/>
        <dbReference type="ChEBI" id="CHEBI:58340"/>
        <dbReference type="EC" id="2.3.1.30"/>
    </reaction>
</comment>
<dbReference type="HAMAP" id="MF_00295">
    <property type="entry name" value="MetA_acyltransf"/>
    <property type="match status" value="1"/>
</dbReference>
<feature type="binding site" evidence="4">
    <location>
        <position position="129"/>
    </location>
    <ligand>
        <name>substrate</name>
    </ligand>
</feature>
<dbReference type="Proteomes" id="UP000051248">
    <property type="component" value="Unassembled WGS sequence"/>
</dbReference>
<feature type="site" description="Important for substrate specificity" evidence="4">
    <location>
        <position position="157"/>
    </location>
</feature>
<feature type="site" description="Important for acyl-CoA specificity" evidence="4">
    <location>
        <position position="77"/>
    </location>
</feature>
<dbReference type="GO" id="GO:0009001">
    <property type="term" value="F:serine O-acetyltransferase activity"/>
    <property type="evidence" value="ECO:0007669"/>
    <property type="project" value="UniProtKB-UniRule"/>
</dbReference>
<comment type="function">
    <text evidence="4">Transfers an acetyl group from acetyl-CoA to L-serine, forming acetyl-L-serine.</text>
</comment>
<keyword evidence="3 4" id="KW-0012">Acyltransferase</keyword>
<dbReference type="OrthoDB" id="9772423at2"/>
<proteinExistence type="inferred from homology"/>
<feature type="active site" description="Proton acceptor" evidence="4">
    <location>
        <position position="200"/>
    </location>
</feature>
<keyword evidence="2 4" id="KW-0808">Transferase</keyword>
<comment type="subcellular location">
    <subcellularLocation>
        <location evidence="4">Cytoplasm</location>
    </subcellularLocation>
</comment>
<keyword evidence="4" id="KW-0198">Cysteine biosynthesis</keyword>
<dbReference type="Pfam" id="PF04204">
    <property type="entry name" value="HTS"/>
    <property type="match status" value="1"/>
</dbReference>
<dbReference type="PATRIC" id="fig|1423775.4.peg.1647"/>
<dbReference type="EMBL" id="AZDZ01000019">
    <property type="protein sequence ID" value="KRK79250.1"/>
    <property type="molecule type" value="Genomic_DNA"/>
</dbReference>
<protein>
    <recommendedName>
        <fullName evidence="4">Serine O-acetyltransferase</fullName>
        <shortName evidence="4">SAT</shortName>
        <ecNumber evidence="4">2.3.1.30</ecNumber>
    </recommendedName>
</protein>
<comment type="similarity">
    <text evidence="4">Belongs to the MetA family.</text>
</comment>
<dbReference type="InterPro" id="IPR033752">
    <property type="entry name" value="MetA_family"/>
</dbReference>
<dbReference type="GO" id="GO:0005737">
    <property type="term" value="C:cytoplasm"/>
    <property type="evidence" value="ECO:0007669"/>
    <property type="project" value="UniProtKB-SubCell"/>
</dbReference>
<dbReference type="PIRSF" id="PIRSF000450">
    <property type="entry name" value="H_ser_succinyltr"/>
    <property type="match status" value="1"/>
</dbReference>
<dbReference type="AlphaFoldDB" id="A0A0R1KGZ7"/>
<dbReference type="RefSeq" id="WP_056979855.1">
    <property type="nucleotide sequence ID" value="NZ_AZDZ01000019.1"/>
</dbReference>
<accession>A0A0R1KGZ7</accession>
<gene>
    <name evidence="6" type="ORF">FD03_GL001616</name>
</gene>
<dbReference type="SUPFAM" id="SSF52317">
    <property type="entry name" value="Class I glutamine amidotransferase-like"/>
    <property type="match status" value="1"/>
</dbReference>
<dbReference type="STRING" id="1423775.FD03_GL001616"/>
<evidence type="ECO:0000313" key="6">
    <source>
        <dbReference type="EMBL" id="KRK79250.1"/>
    </source>
</evidence>
<comment type="pathway">
    <text evidence="4">Amino-acid biosynthesis; L-cysteine biosynthesis; L-cysteine from L-serine: step 1/2.</text>
</comment>
<evidence type="ECO:0000256" key="5">
    <source>
        <dbReference type="PIRSR" id="PIRSR000450-1"/>
    </source>
</evidence>
<dbReference type="GO" id="GO:0006535">
    <property type="term" value="P:cysteine biosynthetic process from serine"/>
    <property type="evidence" value="ECO:0007669"/>
    <property type="project" value="UniProtKB-UniRule"/>
</dbReference>
<comment type="caution">
    <text evidence="6">The sequence shown here is derived from an EMBL/GenBank/DDBJ whole genome shotgun (WGS) entry which is preliminary data.</text>
</comment>
<dbReference type="PANTHER" id="PTHR20919">
    <property type="entry name" value="HOMOSERINE O-SUCCINYLTRANSFERASE"/>
    <property type="match status" value="1"/>
</dbReference>
<dbReference type="UniPathway" id="UPA00136">
    <property type="reaction ID" value="UER00199"/>
</dbReference>
<evidence type="ECO:0000256" key="1">
    <source>
        <dbReference type="ARBA" id="ARBA00022605"/>
    </source>
</evidence>
<dbReference type="InterPro" id="IPR029062">
    <property type="entry name" value="Class_I_gatase-like"/>
</dbReference>